<comment type="caution">
    <text evidence="6">The sequence shown here is derived from an EMBL/GenBank/DDBJ whole genome shotgun (WGS) entry which is preliminary data.</text>
</comment>
<evidence type="ECO:0000313" key="7">
    <source>
        <dbReference type="Proteomes" id="UP000014115"/>
    </source>
</evidence>
<dbReference type="Gene3D" id="2.60.440.10">
    <property type="entry name" value="YacF-like domains"/>
    <property type="match status" value="1"/>
</dbReference>
<dbReference type="RefSeq" id="WP_008487692.1">
    <property type="nucleotide sequence ID" value="NZ_AMRG01000003.1"/>
</dbReference>
<dbReference type="HAMAP" id="MF_01092">
    <property type="entry name" value="ZapD"/>
    <property type="match status" value="1"/>
</dbReference>
<evidence type="ECO:0000256" key="5">
    <source>
        <dbReference type="HAMAP-Rule" id="MF_01092"/>
    </source>
</evidence>
<dbReference type="PATRIC" id="fig|740709.3.peg.648"/>
<dbReference type="GO" id="GO:0043093">
    <property type="term" value="P:FtsZ-dependent cytokinesis"/>
    <property type="evidence" value="ECO:0007669"/>
    <property type="project" value="UniProtKB-UniRule"/>
</dbReference>
<gene>
    <name evidence="5" type="primary">zapD</name>
    <name evidence="6" type="ORF">A10D4_03220</name>
</gene>
<evidence type="ECO:0000256" key="4">
    <source>
        <dbReference type="ARBA" id="ARBA00023306"/>
    </source>
</evidence>
<reference evidence="6 7" key="1">
    <citation type="journal article" date="2012" name="J. Bacteriol.">
        <title>Genome Sequence of Idiomarina xiamenensis Type Strain 10-D-4.</title>
        <authorList>
            <person name="Lai Q."/>
            <person name="Wang L."/>
            <person name="Wang W."/>
            <person name="Shao Z."/>
        </authorList>
    </citation>
    <scope>NUCLEOTIDE SEQUENCE [LARGE SCALE GENOMIC DNA]</scope>
    <source>
        <strain evidence="6 7">10-D-4</strain>
    </source>
</reference>
<name>K2KF13_9GAMM</name>
<dbReference type="InterPro" id="IPR009777">
    <property type="entry name" value="ZapD"/>
</dbReference>
<dbReference type="SUPFAM" id="SSF160950">
    <property type="entry name" value="YacF-like"/>
    <property type="match status" value="1"/>
</dbReference>
<sequence length="254" mass="29659">MQTIASPAHWVTYEFPLQERLRAYLRLEQLLNQLHNSDCQGQHYQPYFSALFAIVELLERSDARGDLLKDLEKRDQLFKQWANHPAVDTPALQATHQRLVSSLQRIQASLRITQDLKQDKLLSSIRQRFAMPGATCLFDVPQLQFWLAQDEAFRQQQQQYWWQQLQPLSDGLQIELTLLREQASFADEVASNGLLQESSEPLAMLRLLVPHELPAYPVVSGHKQRFTIRFMRWEGEQGKPAYEENVQFKLARCQ</sequence>
<evidence type="ECO:0000256" key="2">
    <source>
        <dbReference type="ARBA" id="ARBA00022618"/>
    </source>
</evidence>
<dbReference type="InterPro" id="IPR027462">
    <property type="entry name" value="ZapD_C"/>
</dbReference>
<dbReference type="Gene3D" id="1.10.3900.10">
    <property type="entry name" value="YacF-like"/>
    <property type="match status" value="1"/>
</dbReference>
<protein>
    <recommendedName>
        <fullName evidence="5">Cell division protein ZapD</fullName>
    </recommendedName>
    <alternativeName>
        <fullName evidence="5">Z ring-associated protein D</fullName>
    </alternativeName>
</protein>
<dbReference type="InterPro" id="IPR036268">
    <property type="entry name" value="ZapD_sf"/>
</dbReference>
<comment type="subunit">
    <text evidence="5">Interacts with FtsZ.</text>
</comment>
<dbReference type="GO" id="GO:0000917">
    <property type="term" value="P:division septum assembly"/>
    <property type="evidence" value="ECO:0007669"/>
    <property type="project" value="UniProtKB-KW"/>
</dbReference>
<evidence type="ECO:0000313" key="6">
    <source>
        <dbReference type="EMBL" id="EKE85322.1"/>
    </source>
</evidence>
<dbReference type="Proteomes" id="UP000014115">
    <property type="component" value="Unassembled WGS sequence"/>
</dbReference>
<keyword evidence="7" id="KW-1185">Reference proteome</keyword>
<dbReference type="GO" id="GO:0005737">
    <property type="term" value="C:cytoplasm"/>
    <property type="evidence" value="ECO:0007669"/>
    <property type="project" value="UniProtKB-SubCell"/>
</dbReference>
<keyword evidence="4 5" id="KW-0131">Cell cycle</keyword>
<dbReference type="STRING" id="740709.A10D4_03220"/>
<dbReference type="EMBL" id="AMRG01000003">
    <property type="protein sequence ID" value="EKE85322.1"/>
    <property type="molecule type" value="Genomic_DNA"/>
</dbReference>
<dbReference type="PANTHER" id="PTHR39455">
    <property type="entry name" value="CELL DIVISION PROTEIN ZAPD"/>
    <property type="match status" value="1"/>
</dbReference>
<comment type="subcellular location">
    <subcellularLocation>
        <location evidence="5">Cytoplasm</location>
    </subcellularLocation>
    <text evidence="5">Localizes to mid-cell in an FtsZ-dependent manner.</text>
</comment>
<dbReference type="GO" id="GO:0032153">
    <property type="term" value="C:cell division site"/>
    <property type="evidence" value="ECO:0007669"/>
    <property type="project" value="TreeGrafter"/>
</dbReference>
<dbReference type="eggNOG" id="COG4582">
    <property type="taxonomic scope" value="Bacteria"/>
</dbReference>
<accession>K2KF13</accession>
<evidence type="ECO:0000256" key="3">
    <source>
        <dbReference type="ARBA" id="ARBA00023210"/>
    </source>
</evidence>
<organism evidence="6 7">
    <name type="scientific">Idiomarina xiamenensis 10-D-4</name>
    <dbReference type="NCBI Taxonomy" id="740709"/>
    <lineage>
        <taxon>Bacteria</taxon>
        <taxon>Pseudomonadati</taxon>
        <taxon>Pseudomonadota</taxon>
        <taxon>Gammaproteobacteria</taxon>
        <taxon>Alteromonadales</taxon>
        <taxon>Idiomarinaceae</taxon>
        <taxon>Idiomarina</taxon>
    </lineage>
</organism>
<dbReference type="NCBIfam" id="NF003655">
    <property type="entry name" value="PRK05287.1-3"/>
    <property type="match status" value="1"/>
</dbReference>
<comment type="function">
    <text evidence="5">Cell division factor that enhances FtsZ-ring assembly. Directly interacts with FtsZ and promotes bundling of FtsZ protofilaments, with a reduction in FtsZ GTPase activity.</text>
</comment>
<dbReference type="Pfam" id="PF07072">
    <property type="entry name" value="ZapD"/>
    <property type="match status" value="1"/>
</dbReference>
<comment type="similarity">
    <text evidence="5">Belongs to the ZapD family.</text>
</comment>
<evidence type="ECO:0000256" key="1">
    <source>
        <dbReference type="ARBA" id="ARBA00022490"/>
    </source>
</evidence>
<dbReference type="PANTHER" id="PTHR39455:SF1">
    <property type="entry name" value="CELL DIVISION PROTEIN ZAPD"/>
    <property type="match status" value="1"/>
</dbReference>
<dbReference type="OrthoDB" id="5294622at2"/>
<dbReference type="AlphaFoldDB" id="K2KF13"/>
<keyword evidence="2 5" id="KW-0132">Cell division</keyword>
<keyword evidence="3 5" id="KW-0717">Septation</keyword>
<keyword evidence="1 5" id="KW-0963">Cytoplasm</keyword>
<proteinExistence type="inferred from homology"/>